<dbReference type="Pfam" id="PF04432">
    <property type="entry name" value="FrhB_FdhB_C"/>
    <property type="match status" value="1"/>
</dbReference>
<accession>A0A1F2WKG9</accession>
<dbReference type="InterPro" id="IPR009051">
    <property type="entry name" value="Helical_ferredxn"/>
</dbReference>
<reference evidence="5 6" key="1">
    <citation type="journal article" date="2016" name="Nat. Commun.">
        <title>Thousands of microbial genomes shed light on interconnected biogeochemical processes in an aquifer system.</title>
        <authorList>
            <person name="Anantharaman K."/>
            <person name="Brown C.T."/>
            <person name="Hug L.A."/>
            <person name="Sharon I."/>
            <person name="Castelle C.J."/>
            <person name="Probst A.J."/>
            <person name="Thomas B.C."/>
            <person name="Singh A."/>
            <person name="Wilkins M.J."/>
            <person name="Karaoz U."/>
            <person name="Brodie E.L."/>
            <person name="Williams K.H."/>
            <person name="Hubbard S.S."/>
            <person name="Banfield J.F."/>
        </authorList>
    </citation>
    <scope>NUCLEOTIDE SEQUENCE [LARGE SCALE GENOMIC DNA]</scope>
</reference>
<dbReference type="GO" id="GO:0051536">
    <property type="term" value="F:iron-sulfur cluster binding"/>
    <property type="evidence" value="ECO:0007669"/>
    <property type="project" value="UniProtKB-KW"/>
</dbReference>
<dbReference type="InterPro" id="IPR017900">
    <property type="entry name" value="4Fe4S_Fe_S_CS"/>
</dbReference>
<dbReference type="GO" id="GO:0046872">
    <property type="term" value="F:metal ion binding"/>
    <property type="evidence" value="ECO:0007669"/>
    <property type="project" value="UniProtKB-KW"/>
</dbReference>
<dbReference type="SUPFAM" id="SSF46548">
    <property type="entry name" value="alpha-helical ferredoxin"/>
    <property type="match status" value="1"/>
</dbReference>
<dbReference type="PROSITE" id="PS51379">
    <property type="entry name" value="4FE4S_FER_2"/>
    <property type="match status" value="1"/>
</dbReference>
<dbReference type="InterPro" id="IPR007525">
    <property type="entry name" value="FrhB_FdhB_C"/>
</dbReference>
<dbReference type="Pfam" id="PF13534">
    <property type="entry name" value="Fer4_17"/>
    <property type="match status" value="1"/>
</dbReference>
<dbReference type="PROSITE" id="PS00198">
    <property type="entry name" value="4FE4S_FER_1"/>
    <property type="match status" value="2"/>
</dbReference>
<evidence type="ECO:0000256" key="2">
    <source>
        <dbReference type="ARBA" id="ARBA00023004"/>
    </source>
</evidence>
<proteinExistence type="predicted"/>
<dbReference type="AlphaFoldDB" id="A0A1F2WKG9"/>
<dbReference type="EMBL" id="MELK01000034">
    <property type="protein sequence ID" value="OFW57356.1"/>
    <property type="molecule type" value="Genomic_DNA"/>
</dbReference>
<gene>
    <name evidence="5" type="ORF">A2Y75_06220</name>
</gene>
<sequence length="326" mass="37308">MVDITKLRDIAKEVISRDDVRQVIGYRPGTYGFRARPAFVLEPADADELIFSPACINNLATYIVIEEKLPVPRGQEPDSRKVAVMVKGCDSRAIIQQLEEKAYDRDHVLVLGIPCEGVVDMDKVNARFPNVDKGDIALEGDKFVISFNGTKEEVAKDELLADKCKRCRYPTPLVSDEMLGDEVERFADDDFSDVEVLEKKSRDEKWAYWEEKFSRCARCYACRNACPMCYCEDCVLTRLEPMWMRRSVDISENTAYHIARAYHLAGRCIQCGACEQACPMDIPLMDLNRKFYKDVRELFDYEPGTDAEQPPLLSTFSVDDREDFIL</sequence>
<comment type="caution">
    <text evidence="5">The sequence shown here is derived from an EMBL/GenBank/DDBJ whole genome shotgun (WGS) entry which is preliminary data.</text>
</comment>
<evidence type="ECO:0000256" key="3">
    <source>
        <dbReference type="ARBA" id="ARBA00023014"/>
    </source>
</evidence>
<evidence type="ECO:0000259" key="4">
    <source>
        <dbReference type="PROSITE" id="PS51379"/>
    </source>
</evidence>
<dbReference type="Proteomes" id="UP000177876">
    <property type="component" value="Unassembled WGS sequence"/>
</dbReference>
<evidence type="ECO:0000313" key="6">
    <source>
        <dbReference type="Proteomes" id="UP000177876"/>
    </source>
</evidence>
<keyword evidence="1" id="KW-0479">Metal-binding</keyword>
<name>A0A1F2WKG9_9ACTN</name>
<evidence type="ECO:0000313" key="5">
    <source>
        <dbReference type="EMBL" id="OFW57356.1"/>
    </source>
</evidence>
<dbReference type="InterPro" id="IPR017896">
    <property type="entry name" value="4Fe4S_Fe-S-bd"/>
</dbReference>
<organism evidence="5 6">
    <name type="scientific">Candidatus Solincola sediminis</name>
    <dbReference type="NCBI Taxonomy" id="1797199"/>
    <lineage>
        <taxon>Bacteria</taxon>
        <taxon>Bacillati</taxon>
        <taxon>Actinomycetota</taxon>
        <taxon>Candidatus Geothermincolia</taxon>
        <taxon>Candidatus Geothermincolales</taxon>
        <taxon>Candidatus Geothermincolaceae</taxon>
        <taxon>Candidatus Solincola</taxon>
    </lineage>
</organism>
<feature type="domain" description="4Fe-4S ferredoxin-type" evidence="4">
    <location>
        <begin position="259"/>
        <end position="288"/>
    </location>
</feature>
<keyword evidence="2" id="KW-0408">Iron</keyword>
<keyword evidence="3" id="KW-0411">Iron-sulfur</keyword>
<dbReference type="Gene3D" id="1.10.1060.10">
    <property type="entry name" value="Alpha-helical ferredoxin"/>
    <property type="match status" value="1"/>
</dbReference>
<protein>
    <submittedName>
        <fullName evidence="5">Coenzyme F420 hydrogenase</fullName>
    </submittedName>
</protein>
<evidence type="ECO:0000256" key="1">
    <source>
        <dbReference type="ARBA" id="ARBA00022723"/>
    </source>
</evidence>
<dbReference type="STRING" id="1797197.A2Y75_06220"/>